<dbReference type="SMART" id="SM00202">
    <property type="entry name" value="SR"/>
    <property type="match status" value="2"/>
</dbReference>
<dbReference type="Gene3D" id="3.10.250.10">
    <property type="entry name" value="SRCR-like domain"/>
    <property type="match status" value="2"/>
</dbReference>
<dbReference type="GO" id="GO:0005507">
    <property type="term" value="F:copper ion binding"/>
    <property type="evidence" value="ECO:0007669"/>
    <property type="project" value="InterPro"/>
</dbReference>
<evidence type="ECO:0000256" key="5">
    <source>
        <dbReference type="ARBA" id="ARBA00022723"/>
    </source>
</evidence>
<dbReference type="SUPFAM" id="SSF56487">
    <property type="entry name" value="SRCR-like"/>
    <property type="match status" value="2"/>
</dbReference>
<dbReference type="GO" id="GO:0016020">
    <property type="term" value="C:membrane"/>
    <property type="evidence" value="ECO:0007669"/>
    <property type="project" value="InterPro"/>
</dbReference>
<comment type="caution">
    <text evidence="16">The sequence shown here is derived from an EMBL/GenBank/DDBJ whole genome shotgun (WGS) entry which is preliminary data.</text>
</comment>
<feature type="disulfide bond" evidence="14">
    <location>
        <begin position="117"/>
        <end position="178"/>
    </location>
</feature>
<evidence type="ECO:0000256" key="7">
    <source>
        <dbReference type="ARBA" id="ARBA00022737"/>
    </source>
</evidence>
<keyword evidence="17" id="KW-1185">Reference proteome</keyword>
<dbReference type="Pfam" id="PF00530">
    <property type="entry name" value="SRCR"/>
    <property type="match status" value="2"/>
</dbReference>
<evidence type="ECO:0000256" key="8">
    <source>
        <dbReference type="ARBA" id="ARBA00022772"/>
    </source>
</evidence>
<comment type="similarity">
    <text evidence="2">Belongs to the lysyl oxidase family.</text>
</comment>
<feature type="domain" description="SRCR" evidence="15">
    <location>
        <begin position="79"/>
        <end position="179"/>
    </location>
</feature>
<evidence type="ECO:0000259" key="15">
    <source>
        <dbReference type="PROSITE" id="PS50287"/>
    </source>
</evidence>
<dbReference type="OrthoDB" id="547291at2759"/>
<organism evidence="16 17">
    <name type="scientific">Coptotermes formosanus</name>
    <name type="common">Formosan subterranean termite</name>
    <dbReference type="NCBI Taxonomy" id="36987"/>
    <lineage>
        <taxon>Eukaryota</taxon>
        <taxon>Metazoa</taxon>
        <taxon>Ecdysozoa</taxon>
        <taxon>Arthropoda</taxon>
        <taxon>Hexapoda</taxon>
        <taxon>Insecta</taxon>
        <taxon>Pterygota</taxon>
        <taxon>Neoptera</taxon>
        <taxon>Polyneoptera</taxon>
        <taxon>Dictyoptera</taxon>
        <taxon>Blattodea</taxon>
        <taxon>Blattoidea</taxon>
        <taxon>Termitoidae</taxon>
        <taxon>Rhinotermitidae</taxon>
        <taxon>Coptotermes</taxon>
    </lineage>
</organism>
<dbReference type="GO" id="GO:0004720">
    <property type="term" value="F:protein-lysine 6-oxidase activity"/>
    <property type="evidence" value="ECO:0007669"/>
    <property type="project" value="UniProtKB-EC"/>
</dbReference>
<keyword evidence="5" id="KW-0479">Metal-binding</keyword>
<keyword evidence="4" id="KW-0964">Secreted</keyword>
<comment type="subcellular location">
    <subcellularLocation>
        <location evidence="1">Secreted</location>
        <location evidence="1">Extracellular space</location>
    </subcellularLocation>
</comment>
<dbReference type="PRINTS" id="PR00258">
    <property type="entry name" value="SPERACTRCPTR"/>
</dbReference>
<evidence type="ECO:0000256" key="1">
    <source>
        <dbReference type="ARBA" id="ARBA00004239"/>
    </source>
</evidence>
<protein>
    <recommendedName>
        <fullName evidence="12">protein-lysine 6-oxidase</fullName>
        <ecNumber evidence="12">1.4.3.13</ecNumber>
    </recommendedName>
</protein>
<dbReference type="InterPro" id="IPR001190">
    <property type="entry name" value="SRCR"/>
</dbReference>
<evidence type="ECO:0000256" key="9">
    <source>
        <dbReference type="ARBA" id="ARBA00023002"/>
    </source>
</evidence>
<dbReference type="Pfam" id="PF01186">
    <property type="entry name" value="Lysyl_oxidase"/>
    <property type="match status" value="1"/>
</dbReference>
<accession>A0A6L2PPF3</accession>
<dbReference type="FunCoup" id="A0A6L2PPF3">
    <property type="interactions" value="38"/>
</dbReference>
<evidence type="ECO:0000256" key="11">
    <source>
        <dbReference type="ARBA" id="ARBA00023180"/>
    </source>
</evidence>
<dbReference type="FunFam" id="3.10.250.10:FF:000001">
    <property type="entry name" value="Lysyl oxidase 4 isoform X1"/>
    <property type="match status" value="1"/>
</dbReference>
<evidence type="ECO:0000256" key="10">
    <source>
        <dbReference type="ARBA" id="ARBA00023157"/>
    </source>
</evidence>
<feature type="disulfide bond" evidence="14">
    <location>
        <begin position="240"/>
        <end position="304"/>
    </location>
</feature>
<keyword evidence="7" id="KW-0677">Repeat</keyword>
<dbReference type="InterPro" id="IPR001695">
    <property type="entry name" value="Lysyl_oxidase"/>
</dbReference>
<dbReference type="AlphaFoldDB" id="A0A6L2PPF3"/>
<reference evidence="17" key="1">
    <citation type="submission" date="2020-01" db="EMBL/GenBank/DDBJ databases">
        <title>Draft genome sequence of the Termite Coptotermes fromosanus.</title>
        <authorList>
            <person name="Itakura S."/>
            <person name="Yosikawa Y."/>
            <person name="Umezawa K."/>
        </authorList>
    </citation>
    <scope>NUCLEOTIDE SEQUENCE [LARGE SCALE GENOMIC DNA]</scope>
</reference>
<dbReference type="PRINTS" id="PR00074">
    <property type="entry name" value="LYSYLOXIDASE"/>
</dbReference>
<dbReference type="Proteomes" id="UP000502823">
    <property type="component" value="Unassembled WGS sequence"/>
</dbReference>
<evidence type="ECO:0000313" key="16">
    <source>
        <dbReference type="EMBL" id="GFG34499.1"/>
    </source>
</evidence>
<sequence length="518" mass="57963">MTPCRPIGGTSICDKAVAFNFPHEDECMTSCPDLGQGYSASSRHAVRQLIPLASTCLYETDFCNYARKLKHRHKLNAALDMIINFLKPSGNVEIFHMGKWGSVCDDEWDMREATVVCRQLGYVRPYRVTHSSMFGPARKRFWMDNLYCTGEEKNLSSCRFDGWGANDCTSSEAAGVVCMSPEIAATEEPTTTPKPPKKGPLIRIKDATEHHMSIRLAGGRVPEEGRVEVKFGDSAWGLVCGDGWSIFEAMVVCRQLGLGYANDAIQTDFFGGNASSMVLSGVQCHGDEDYLAHCLHDQMGQISCPGKRENIAAVVCTSVMADLVIDHLEIMRTAHLEDRQLYFLQCAMEENCLASAAYKLQSDSSVNWHLETRRLLRFTARILNVGTADFRPIVPKHLWEFHQCHMHYHSMEVFATFDIVDSTGVKVAEGHKASFCLEDNQCMPGVKPFYACANFGDQGISVNCSDIYRHNIDCQWVDISELSPGMYTFKVSRLSDGKNRTKHLILFLSTFILVSSIY</sequence>
<feature type="disulfide bond" evidence="14">
    <location>
        <begin position="104"/>
        <end position="168"/>
    </location>
</feature>
<feature type="disulfide bond" evidence="14">
    <location>
        <begin position="284"/>
        <end position="294"/>
    </location>
</feature>
<evidence type="ECO:0000256" key="2">
    <source>
        <dbReference type="ARBA" id="ARBA00007492"/>
    </source>
</evidence>
<keyword evidence="8" id="KW-0801">TPQ</keyword>
<comment type="catalytic activity">
    <reaction evidence="13">
        <text>L-lysyl-[protein] + O2 + H2O = (S)-2-amino-6-oxohexanoyl-[protein] + H2O2 + NH4(+)</text>
        <dbReference type="Rhea" id="RHEA:24544"/>
        <dbReference type="Rhea" id="RHEA-COMP:9752"/>
        <dbReference type="Rhea" id="RHEA-COMP:12448"/>
        <dbReference type="ChEBI" id="CHEBI:15377"/>
        <dbReference type="ChEBI" id="CHEBI:15379"/>
        <dbReference type="ChEBI" id="CHEBI:16240"/>
        <dbReference type="ChEBI" id="CHEBI:28938"/>
        <dbReference type="ChEBI" id="CHEBI:29969"/>
        <dbReference type="ChEBI" id="CHEBI:131803"/>
        <dbReference type="EC" id="1.4.3.13"/>
    </reaction>
</comment>
<evidence type="ECO:0000256" key="4">
    <source>
        <dbReference type="ARBA" id="ARBA00022525"/>
    </source>
</evidence>
<evidence type="ECO:0000313" key="17">
    <source>
        <dbReference type="Proteomes" id="UP000502823"/>
    </source>
</evidence>
<dbReference type="PANTHER" id="PTHR45817">
    <property type="entry name" value="LYSYL OXIDASE-LIKE-RELATED"/>
    <property type="match status" value="1"/>
</dbReference>
<dbReference type="InParanoid" id="A0A6L2PPF3"/>
<gene>
    <name evidence="16" type="ORF">Cfor_06434</name>
</gene>
<keyword evidence="9" id="KW-0560">Oxidoreductase</keyword>
<dbReference type="InterPro" id="IPR050912">
    <property type="entry name" value="LOX-like_protein"/>
</dbReference>
<keyword evidence="3" id="KW-0886">LTQ</keyword>
<dbReference type="EC" id="1.4.3.13" evidence="12"/>
<dbReference type="PROSITE" id="PS50287">
    <property type="entry name" value="SRCR_2"/>
    <property type="match status" value="2"/>
</dbReference>
<feature type="disulfide bond" evidence="14">
    <location>
        <begin position="148"/>
        <end position="158"/>
    </location>
</feature>
<evidence type="ECO:0000256" key="6">
    <source>
        <dbReference type="ARBA" id="ARBA00022729"/>
    </source>
</evidence>
<evidence type="ECO:0000256" key="3">
    <source>
        <dbReference type="ARBA" id="ARBA00022477"/>
    </source>
</evidence>
<keyword evidence="11" id="KW-0325">Glycoprotein</keyword>
<keyword evidence="6" id="KW-0732">Signal</keyword>
<dbReference type="InterPro" id="IPR036772">
    <property type="entry name" value="SRCR-like_dom_sf"/>
</dbReference>
<evidence type="ECO:0000256" key="12">
    <source>
        <dbReference type="ARBA" id="ARBA00038869"/>
    </source>
</evidence>
<dbReference type="PANTHER" id="PTHR45817:SF4">
    <property type="entry name" value="LYSYL OXIDASE-LIKE-RELATED"/>
    <property type="match status" value="1"/>
</dbReference>
<dbReference type="GO" id="GO:0005615">
    <property type="term" value="C:extracellular space"/>
    <property type="evidence" value="ECO:0007669"/>
    <property type="project" value="TreeGrafter"/>
</dbReference>
<evidence type="ECO:0000256" key="14">
    <source>
        <dbReference type="PROSITE-ProRule" id="PRU00196"/>
    </source>
</evidence>
<dbReference type="EMBL" id="BLKM01011808">
    <property type="protein sequence ID" value="GFG34499.1"/>
    <property type="molecule type" value="Genomic_DNA"/>
</dbReference>
<proteinExistence type="inferred from homology"/>
<dbReference type="FunFam" id="3.10.250.10:FF:000008">
    <property type="entry name" value="Lysyl oxidase homolog 2"/>
    <property type="match status" value="1"/>
</dbReference>
<feature type="domain" description="SRCR" evidence="15">
    <location>
        <begin position="214"/>
        <end position="317"/>
    </location>
</feature>
<keyword evidence="10 14" id="KW-1015">Disulfide bond</keyword>
<comment type="caution">
    <text evidence="14">Lacks conserved residue(s) required for the propagation of feature annotation.</text>
</comment>
<name>A0A6L2PPF3_COPFO</name>
<evidence type="ECO:0000256" key="13">
    <source>
        <dbReference type="ARBA" id="ARBA00047861"/>
    </source>
</evidence>